<feature type="region of interest" description="Disordered" evidence="1">
    <location>
        <begin position="90"/>
        <end position="112"/>
    </location>
</feature>
<organism evidence="2">
    <name type="scientific">Emiliania huxleyi</name>
    <name type="common">Coccolithophore</name>
    <name type="synonym">Pontosphaera huxleyi</name>
    <dbReference type="NCBI Taxonomy" id="2903"/>
    <lineage>
        <taxon>Eukaryota</taxon>
        <taxon>Haptista</taxon>
        <taxon>Haptophyta</taxon>
        <taxon>Prymnesiophyceae</taxon>
        <taxon>Isochrysidales</taxon>
        <taxon>Noelaerhabdaceae</taxon>
        <taxon>Emiliania</taxon>
    </lineage>
</organism>
<dbReference type="PANTHER" id="PTHR33887:SF6">
    <property type="entry name" value="CIDE-N DOMAIN-CONTAINING PROTEIN"/>
    <property type="match status" value="1"/>
</dbReference>
<name>A0A7S3W2G9_EMIHU</name>
<evidence type="ECO:0000256" key="1">
    <source>
        <dbReference type="SAM" id="MobiDB-lite"/>
    </source>
</evidence>
<dbReference type="InterPro" id="IPR039471">
    <property type="entry name" value="CXorf65-like"/>
</dbReference>
<gene>
    <name evidence="2" type="ORF">EHUX00137_LOCUS6433</name>
</gene>
<dbReference type="EMBL" id="HBIR01009268">
    <property type="protein sequence ID" value="CAE0532338.1"/>
    <property type="molecule type" value="Transcribed_RNA"/>
</dbReference>
<accession>A0A7S3W2G9</accession>
<dbReference type="Pfam" id="PF15874">
    <property type="entry name" value="Il2rg"/>
    <property type="match status" value="1"/>
</dbReference>
<sequence>MAWVQVRYSQGLTLLFNSDCKVASFCDALRDRCGYTDLSEAIDLLNADGGLAGLGAVAEGEATSRRASELLKGRGVYTLCKLVVAEDGSTEAESLWEEPEPEHPDHEAEDQG</sequence>
<reference evidence="2" key="1">
    <citation type="submission" date="2021-01" db="EMBL/GenBank/DDBJ databases">
        <authorList>
            <person name="Corre E."/>
            <person name="Pelletier E."/>
            <person name="Niang G."/>
            <person name="Scheremetjew M."/>
            <person name="Finn R."/>
            <person name="Kale V."/>
            <person name="Holt S."/>
            <person name="Cochrane G."/>
            <person name="Meng A."/>
            <person name="Brown T."/>
            <person name="Cohen L."/>
        </authorList>
    </citation>
    <scope>NUCLEOTIDE SEQUENCE</scope>
    <source>
        <strain evidence="2">379</strain>
    </source>
</reference>
<feature type="compositionally biased region" description="Acidic residues" evidence="1">
    <location>
        <begin position="90"/>
        <end position="100"/>
    </location>
</feature>
<evidence type="ECO:0000313" key="2">
    <source>
        <dbReference type="EMBL" id="CAE0532338.1"/>
    </source>
</evidence>
<proteinExistence type="predicted"/>
<dbReference type="AlphaFoldDB" id="A0A7S3W2G9"/>
<protein>
    <submittedName>
        <fullName evidence="2">Uncharacterized protein</fullName>
    </submittedName>
</protein>
<dbReference type="PANTHER" id="PTHR33887">
    <property type="entry name" value="PB1 DOMAIN-CONTAINING PROTEIN"/>
    <property type="match status" value="1"/>
</dbReference>